<evidence type="ECO:0000313" key="1">
    <source>
        <dbReference type="EMBL" id="RZC64654.1"/>
    </source>
</evidence>
<protein>
    <submittedName>
        <fullName evidence="1">Uncharacterized protein</fullName>
    </submittedName>
</protein>
<reference evidence="1 2" key="1">
    <citation type="journal article" date="2018" name="Science">
        <title>The opium poppy genome and morphinan production.</title>
        <authorList>
            <person name="Guo L."/>
            <person name="Winzer T."/>
            <person name="Yang X."/>
            <person name="Li Y."/>
            <person name="Ning Z."/>
            <person name="He Z."/>
            <person name="Teodor R."/>
            <person name="Lu Y."/>
            <person name="Bowser T.A."/>
            <person name="Graham I.A."/>
            <person name="Ye K."/>
        </authorList>
    </citation>
    <scope>NUCLEOTIDE SEQUENCE [LARGE SCALE GENOMIC DNA]</scope>
    <source>
        <strain evidence="2">cv. HN1</strain>
        <tissue evidence="1">Leaves</tissue>
    </source>
</reference>
<feature type="non-terminal residue" evidence="1">
    <location>
        <position position="1"/>
    </location>
</feature>
<proteinExistence type="predicted"/>
<evidence type="ECO:0000313" key="2">
    <source>
        <dbReference type="Proteomes" id="UP000316621"/>
    </source>
</evidence>
<organism evidence="1 2">
    <name type="scientific">Papaver somniferum</name>
    <name type="common">Opium poppy</name>
    <dbReference type="NCBI Taxonomy" id="3469"/>
    <lineage>
        <taxon>Eukaryota</taxon>
        <taxon>Viridiplantae</taxon>
        <taxon>Streptophyta</taxon>
        <taxon>Embryophyta</taxon>
        <taxon>Tracheophyta</taxon>
        <taxon>Spermatophyta</taxon>
        <taxon>Magnoliopsida</taxon>
        <taxon>Ranunculales</taxon>
        <taxon>Papaveraceae</taxon>
        <taxon>Papaveroideae</taxon>
        <taxon>Papaver</taxon>
    </lineage>
</organism>
<dbReference type="GO" id="GO:0005886">
    <property type="term" value="C:plasma membrane"/>
    <property type="evidence" value="ECO:0007669"/>
    <property type="project" value="TreeGrafter"/>
</dbReference>
<dbReference type="InterPro" id="IPR045036">
    <property type="entry name" value="Spartin-like"/>
</dbReference>
<dbReference type="Gramene" id="RZC64654">
    <property type="protein sequence ID" value="RZC64654"/>
    <property type="gene ID" value="C5167_008343"/>
</dbReference>
<gene>
    <name evidence="1" type="ORF">C5167_008343</name>
</gene>
<name>A0A4Y7JU95_PAPSO</name>
<accession>A0A4Y7JU95</accession>
<dbReference type="EMBL" id="CM010720">
    <property type="protein sequence ID" value="RZC64654.1"/>
    <property type="molecule type" value="Genomic_DNA"/>
</dbReference>
<sequence>LLFIYPIPPFLHLVLFKPLHHPFFLQISSLVLIELAVFVQRFILMDAESSSNESQPKMESTMEYPFGADIKVLRIKSSALWSMSGGGCHGHDMNQTVSIVRRGDFSFHVIIQTQSRITLTICMVDDLQWPITKDTPVIRVGLRSFAFAMPGLLYGLQFTDDGCQKDLEAFVKLLVRFGHYEDHSPGREATAGMQYTLQEEDDANFWATSQYKIDNITQPFLTQLGAITDYKSHLMTSYCMVNLETSNRQRSLKVVRMSAITKMISKGILVGGIHPNEHIELFYSPNHFTFLNTNYSEEDTNYGIDSRASPTIFAFSDIVEAIEAYGVVVSGKYQSMPPYEPKWNPLPNITFWNISKAGLIRILQVMVASATMNINHEVTGDSTDQENKPIMRDIKNEHHQNVSVEPMNEDSNIFAPKEIAGGNVSPAHHEFMEEEVRPQVEEREGFHNAEENDEVLTAPIREIKFPIINDPDTNGAVRPEMNRVEELREACAGMEVA</sequence>
<dbReference type="PANTHER" id="PTHR21068:SF49">
    <property type="entry name" value="SENESCENCE DOMAIN-CONTAINING PROTEIN"/>
    <property type="match status" value="1"/>
</dbReference>
<keyword evidence="2" id="KW-1185">Reference proteome</keyword>
<dbReference type="PANTHER" id="PTHR21068">
    <property type="entry name" value="SPARTIN"/>
    <property type="match status" value="1"/>
</dbReference>
<dbReference type="AlphaFoldDB" id="A0A4Y7JU95"/>
<dbReference type="Proteomes" id="UP000316621">
    <property type="component" value="Chromosome 6"/>
</dbReference>